<dbReference type="CDD" id="cd14014">
    <property type="entry name" value="STKc_PknB_like"/>
    <property type="match status" value="1"/>
</dbReference>
<evidence type="ECO:0000313" key="7">
    <source>
        <dbReference type="EMBL" id="MBK1815408.1"/>
    </source>
</evidence>
<dbReference type="Pfam" id="PF00069">
    <property type="entry name" value="Pkinase"/>
    <property type="match status" value="1"/>
</dbReference>
<name>A0A934V9Q7_9BACT</name>
<dbReference type="InterPro" id="IPR008271">
    <property type="entry name" value="Ser/Thr_kinase_AS"/>
</dbReference>
<dbReference type="SUPFAM" id="SSF56112">
    <property type="entry name" value="Protein kinase-like (PK-like)"/>
    <property type="match status" value="1"/>
</dbReference>
<feature type="region of interest" description="Disordered" evidence="5">
    <location>
        <begin position="333"/>
        <end position="399"/>
    </location>
</feature>
<dbReference type="GO" id="GO:0005524">
    <property type="term" value="F:ATP binding"/>
    <property type="evidence" value="ECO:0007669"/>
    <property type="project" value="UniProtKB-KW"/>
</dbReference>
<gene>
    <name evidence="7" type="ORF">JIN84_07275</name>
</gene>
<evidence type="ECO:0000259" key="6">
    <source>
        <dbReference type="PROSITE" id="PS50011"/>
    </source>
</evidence>
<keyword evidence="2" id="KW-0547">Nucleotide-binding</keyword>
<dbReference type="EMBL" id="JAENIK010000008">
    <property type="protein sequence ID" value="MBK1815408.1"/>
    <property type="molecule type" value="Genomic_DNA"/>
</dbReference>
<feature type="compositionally biased region" description="Basic and acidic residues" evidence="5">
    <location>
        <begin position="357"/>
        <end position="366"/>
    </location>
</feature>
<dbReference type="Gene3D" id="1.10.510.10">
    <property type="entry name" value="Transferase(Phosphotransferase) domain 1"/>
    <property type="match status" value="1"/>
</dbReference>
<keyword evidence="1" id="KW-0808">Transferase</keyword>
<reference evidence="7" key="1">
    <citation type="submission" date="2021-01" db="EMBL/GenBank/DDBJ databases">
        <title>Modified the classification status of verrucomicrobia.</title>
        <authorList>
            <person name="Feng X."/>
        </authorList>
    </citation>
    <scope>NUCLEOTIDE SEQUENCE</scope>
    <source>
        <strain evidence="7">JCM 18052</strain>
    </source>
</reference>
<feature type="compositionally biased region" description="Low complexity" evidence="5">
    <location>
        <begin position="371"/>
        <end position="382"/>
    </location>
</feature>
<organism evidence="7 8">
    <name type="scientific">Luteolibacter yonseiensis</name>
    <dbReference type="NCBI Taxonomy" id="1144680"/>
    <lineage>
        <taxon>Bacteria</taxon>
        <taxon>Pseudomonadati</taxon>
        <taxon>Verrucomicrobiota</taxon>
        <taxon>Verrucomicrobiia</taxon>
        <taxon>Verrucomicrobiales</taxon>
        <taxon>Verrucomicrobiaceae</taxon>
        <taxon>Luteolibacter</taxon>
    </lineage>
</organism>
<dbReference type="SMART" id="SM00220">
    <property type="entry name" value="S_TKc"/>
    <property type="match status" value="1"/>
</dbReference>
<sequence length="573" mass="61117">MSDSHEQVGFVAPDPADLAPLFPGYDIQGLIATGGMGAVYRAVQRSLDRTVALKILPMEFSKDAAFCAGFEAEAKAMARLNHPNLIGVFDFGEVNGMLFIIMEYVPGQSVYHSAYGTAIDQKEVIRLVAGICDGLAHAHENGIIHRDIKPSNILLDLNAQPKIGDFGLARPADRQIEEGEEIFGTPHYTAPEVVNAPHSVDYRADIFSVGVLLHELLTGKLPAQDPRPPSAVSRCDARFDKIVKKATMPLAAARFASAAEISKELRAIGAALEQKVSHVPSAAAPRRVAPVKTYGKKSQGSGSSTVVFLVLAAAIGAGAYFFFSKPTPAEAPKIVETPPPAPKVEKPVETPVVPRLPEPKVAEKTPEPQPEASGSAFGSSEAPLISGESSVAPSPGDAEPAVDAKFDVAGYLGKGRKNLQDRAKPLISTYRLSLSGNNSSFLRETGNLLRKMKLSGESVDKSVENAVGNWKGKDGKIPRQLDGPLSKIPGIDTVHAQYLQLQTGIDDTFQQGLSSHSSTYVQGIDKKIESLKAENDPGAITLLEREIKKTKESPKYFADLMLGADPQSGSGDD</sequence>
<dbReference type="PROSITE" id="PS00108">
    <property type="entry name" value="PROTEIN_KINASE_ST"/>
    <property type="match status" value="1"/>
</dbReference>
<dbReference type="PANTHER" id="PTHR43289:SF6">
    <property type="entry name" value="SERINE_THREONINE-PROTEIN KINASE NEKL-3"/>
    <property type="match status" value="1"/>
</dbReference>
<dbReference type="PANTHER" id="PTHR43289">
    <property type="entry name" value="MITOGEN-ACTIVATED PROTEIN KINASE KINASE KINASE 20-RELATED"/>
    <property type="match status" value="1"/>
</dbReference>
<comment type="caution">
    <text evidence="7">The sequence shown here is derived from an EMBL/GenBank/DDBJ whole genome shotgun (WGS) entry which is preliminary data.</text>
</comment>
<evidence type="ECO:0000256" key="4">
    <source>
        <dbReference type="ARBA" id="ARBA00022840"/>
    </source>
</evidence>
<dbReference type="AlphaFoldDB" id="A0A934V9Q7"/>
<dbReference type="GO" id="GO:0004674">
    <property type="term" value="F:protein serine/threonine kinase activity"/>
    <property type="evidence" value="ECO:0007669"/>
    <property type="project" value="TreeGrafter"/>
</dbReference>
<evidence type="ECO:0000313" key="8">
    <source>
        <dbReference type="Proteomes" id="UP000600139"/>
    </source>
</evidence>
<evidence type="ECO:0000256" key="2">
    <source>
        <dbReference type="ARBA" id="ARBA00022741"/>
    </source>
</evidence>
<proteinExistence type="predicted"/>
<keyword evidence="3 7" id="KW-0418">Kinase</keyword>
<accession>A0A934V9Q7</accession>
<dbReference type="InterPro" id="IPR000719">
    <property type="entry name" value="Prot_kinase_dom"/>
</dbReference>
<evidence type="ECO:0000256" key="3">
    <source>
        <dbReference type="ARBA" id="ARBA00022777"/>
    </source>
</evidence>
<evidence type="ECO:0000256" key="5">
    <source>
        <dbReference type="SAM" id="MobiDB-lite"/>
    </source>
</evidence>
<evidence type="ECO:0000256" key="1">
    <source>
        <dbReference type="ARBA" id="ARBA00022679"/>
    </source>
</evidence>
<dbReference type="InterPro" id="IPR011009">
    <property type="entry name" value="Kinase-like_dom_sf"/>
</dbReference>
<dbReference type="Proteomes" id="UP000600139">
    <property type="component" value="Unassembled WGS sequence"/>
</dbReference>
<feature type="domain" description="Protein kinase" evidence="6">
    <location>
        <begin position="25"/>
        <end position="292"/>
    </location>
</feature>
<keyword evidence="4" id="KW-0067">ATP-binding</keyword>
<dbReference type="RefSeq" id="WP_200350369.1">
    <property type="nucleotide sequence ID" value="NZ_BAABHZ010000012.1"/>
</dbReference>
<dbReference type="Gene3D" id="3.30.200.20">
    <property type="entry name" value="Phosphorylase Kinase, domain 1"/>
    <property type="match status" value="1"/>
</dbReference>
<keyword evidence="8" id="KW-1185">Reference proteome</keyword>
<dbReference type="PROSITE" id="PS50011">
    <property type="entry name" value="PROTEIN_KINASE_DOM"/>
    <property type="match status" value="1"/>
</dbReference>
<protein>
    <submittedName>
        <fullName evidence="7">Protein kinase</fullName>
    </submittedName>
</protein>